<proteinExistence type="predicted"/>
<reference evidence="1 2" key="1">
    <citation type="submission" date="2018-11" db="EMBL/GenBank/DDBJ databases">
        <authorList>
            <person name="Criscuolo A."/>
        </authorList>
    </citation>
    <scope>NUCLEOTIDE SEQUENCE [LARGE SCALE GENOMIC DNA]</scope>
    <source>
        <strain evidence="1">AT11b</strain>
    </source>
</reference>
<dbReference type="RefSeq" id="WP_124091290.1">
    <property type="nucleotide sequence ID" value="NZ_CBCRYA010000003.1"/>
</dbReference>
<protein>
    <submittedName>
        <fullName evidence="1">Uncharacterized protein</fullName>
    </submittedName>
</protein>
<evidence type="ECO:0000313" key="1">
    <source>
        <dbReference type="EMBL" id="VDC23893.1"/>
    </source>
</evidence>
<name>A0A3P5WJS6_9MICC</name>
<dbReference type="Proteomes" id="UP000280861">
    <property type="component" value="Unassembled WGS sequence"/>
</dbReference>
<accession>A0A3P5WJS6</accession>
<gene>
    <name evidence="1" type="ORF">PSET11_01335</name>
</gene>
<evidence type="ECO:0000313" key="2">
    <source>
        <dbReference type="Proteomes" id="UP000280861"/>
    </source>
</evidence>
<dbReference type="OrthoDB" id="5772641at2"/>
<dbReference type="AlphaFoldDB" id="A0A3P5WJS6"/>
<sequence>MSEVRTLEATAVKDGKWWTITIPDVYQATVARKAGEIQAYTESLAAKVLGVPADELDVHLSVVGRKK</sequence>
<dbReference type="EMBL" id="UXAU01000019">
    <property type="protein sequence ID" value="VDC23893.1"/>
    <property type="molecule type" value="Genomic_DNA"/>
</dbReference>
<keyword evidence="2" id="KW-1185">Reference proteome</keyword>
<organism evidence="1 2">
    <name type="scientific">Arthrobacter ulcerisalmonis</name>
    <dbReference type="NCBI Taxonomy" id="2483813"/>
    <lineage>
        <taxon>Bacteria</taxon>
        <taxon>Bacillati</taxon>
        <taxon>Actinomycetota</taxon>
        <taxon>Actinomycetes</taxon>
        <taxon>Micrococcales</taxon>
        <taxon>Micrococcaceae</taxon>
        <taxon>Arthrobacter</taxon>
    </lineage>
</organism>